<gene>
    <name evidence="6" type="ORF">ACHAXA_010887</name>
</gene>
<dbReference type="InterPro" id="IPR002569">
    <property type="entry name" value="Met_Sox_Rdtase_MsrA_dom"/>
</dbReference>
<organism evidence="6 7">
    <name type="scientific">Cyclostephanos tholiformis</name>
    <dbReference type="NCBI Taxonomy" id="382380"/>
    <lineage>
        <taxon>Eukaryota</taxon>
        <taxon>Sar</taxon>
        <taxon>Stramenopiles</taxon>
        <taxon>Ochrophyta</taxon>
        <taxon>Bacillariophyta</taxon>
        <taxon>Coscinodiscophyceae</taxon>
        <taxon>Thalassiosirophycidae</taxon>
        <taxon>Stephanodiscales</taxon>
        <taxon>Stephanodiscaceae</taxon>
        <taxon>Cyclostephanos</taxon>
    </lineage>
</organism>
<protein>
    <recommendedName>
        <fullName evidence="2">peptide-methionine (S)-S-oxide reductase</fullName>
        <ecNumber evidence="2">1.8.4.11</ecNumber>
    </recommendedName>
    <alternativeName>
        <fullName evidence="4">Peptide-methionine (S)-S-oxide reductase</fullName>
    </alternativeName>
</protein>
<evidence type="ECO:0000256" key="4">
    <source>
        <dbReference type="ARBA" id="ARBA00030643"/>
    </source>
</evidence>
<dbReference type="AlphaFoldDB" id="A0ABD3RE56"/>
<evidence type="ECO:0000259" key="5">
    <source>
        <dbReference type="Pfam" id="PF01625"/>
    </source>
</evidence>
<dbReference type="PANTHER" id="PTHR43774:SF1">
    <property type="entry name" value="PEPTIDE METHIONINE SULFOXIDE REDUCTASE MSRA 2"/>
    <property type="match status" value="1"/>
</dbReference>
<comment type="similarity">
    <text evidence="1">Belongs to the MsrA Met sulfoxide reductase family.</text>
</comment>
<evidence type="ECO:0000313" key="6">
    <source>
        <dbReference type="EMBL" id="KAL3808601.1"/>
    </source>
</evidence>
<keyword evidence="3" id="KW-0560">Oxidoreductase</keyword>
<evidence type="ECO:0000256" key="3">
    <source>
        <dbReference type="ARBA" id="ARBA00023002"/>
    </source>
</evidence>
<dbReference type="InterPro" id="IPR036509">
    <property type="entry name" value="Met_Sox_Rdtase_MsrA_sf"/>
</dbReference>
<dbReference type="EMBL" id="JALLPB020000485">
    <property type="protein sequence ID" value="KAL3808601.1"/>
    <property type="molecule type" value="Genomic_DNA"/>
</dbReference>
<evidence type="ECO:0000256" key="1">
    <source>
        <dbReference type="ARBA" id="ARBA00005591"/>
    </source>
</evidence>
<dbReference type="PROSITE" id="PS51257">
    <property type="entry name" value="PROKAR_LIPOPROTEIN"/>
    <property type="match status" value="1"/>
</dbReference>
<comment type="caution">
    <text evidence="6">The sequence shown here is derived from an EMBL/GenBank/DDBJ whole genome shotgun (WGS) entry which is preliminary data.</text>
</comment>
<dbReference type="EC" id="1.8.4.11" evidence="2"/>
<dbReference type="Pfam" id="PF01625">
    <property type="entry name" value="PMSR"/>
    <property type="match status" value="1"/>
</dbReference>
<dbReference type="GO" id="GO:0008113">
    <property type="term" value="F:peptide-methionine (S)-S-oxide reductase activity"/>
    <property type="evidence" value="ECO:0007669"/>
    <property type="project" value="UniProtKB-EC"/>
</dbReference>
<dbReference type="PANTHER" id="PTHR43774">
    <property type="entry name" value="PEPTIDE METHIONINE SULFOXIDE REDUCTASE"/>
    <property type="match status" value="1"/>
</dbReference>
<dbReference type="Proteomes" id="UP001530377">
    <property type="component" value="Unassembled WGS sequence"/>
</dbReference>
<dbReference type="Gene3D" id="3.30.1060.10">
    <property type="entry name" value="Peptide methionine sulphoxide reductase MsrA"/>
    <property type="match status" value="1"/>
</dbReference>
<sequence length="212" mass="23686">MKATIAAAIGTSLLSACSSFTPNISRTPHGFAMTSNNGMCPEIDTTPSHPANELPLLFDIRASAVVDSDSFLESPHIPKIVSSYDVSSFVVPPGALRYTGGTKENPTYQNIMDATEAFMVEFDPTIVSYERILDAWADQHEPFYPSSRQYRSAIFYTGEEQLRAAARKIDDLTRGGRRKVYVDLEPVTAFYRAEEYHQDFLEKQTRARAPLF</sequence>
<feature type="domain" description="Peptide methionine sulphoxide reductase MsrA" evidence="5">
    <location>
        <begin position="97"/>
        <end position="205"/>
    </location>
</feature>
<dbReference type="SUPFAM" id="SSF55068">
    <property type="entry name" value="Peptide methionine sulfoxide reductase"/>
    <property type="match status" value="1"/>
</dbReference>
<proteinExistence type="inferred from homology"/>
<evidence type="ECO:0000313" key="7">
    <source>
        <dbReference type="Proteomes" id="UP001530377"/>
    </source>
</evidence>
<name>A0ABD3RE56_9STRA</name>
<reference evidence="6 7" key="1">
    <citation type="submission" date="2024-10" db="EMBL/GenBank/DDBJ databases">
        <title>Updated reference genomes for cyclostephanoid diatoms.</title>
        <authorList>
            <person name="Roberts W.R."/>
            <person name="Alverson A.J."/>
        </authorList>
    </citation>
    <scope>NUCLEOTIDE SEQUENCE [LARGE SCALE GENOMIC DNA]</scope>
    <source>
        <strain evidence="6 7">AJA228-03</strain>
    </source>
</reference>
<evidence type="ECO:0000256" key="2">
    <source>
        <dbReference type="ARBA" id="ARBA00012502"/>
    </source>
</evidence>
<keyword evidence="7" id="KW-1185">Reference proteome</keyword>
<accession>A0ABD3RE56</accession>